<organism evidence="1">
    <name type="scientific">Timema douglasi</name>
    <name type="common">Walking stick</name>
    <dbReference type="NCBI Taxonomy" id="61478"/>
    <lineage>
        <taxon>Eukaryota</taxon>
        <taxon>Metazoa</taxon>
        <taxon>Ecdysozoa</taxon>
        <taxon>Arthropoda</taxon>
        <taxon>Hexapoda</taxon>
        <taxon>Insecta</taxon>
        <taxon>Pterygota</taxon>
        <taxon>Neoptera</taxon>
        <taxon>Polyneoptera</taxon>
        <taxon>Phasmatodea</taxon>
        <taxon>Timematodea</taxon>
        <taxon>Timematoidea</taxon>
        <taxon>Timematidae</taxon>
        <taxon>Timema</taxon>
    </lineage>
</organism>
<protein>
    <recommendedName>
        <fullName evidence="2">EB domain-containing protein</fullName>
    </recommendedName>
</protein>
<sequence>MAVGESCVIHTDCVYVADCAANRTCICRDTYVTNPSNNTTCLAGVNNSCDYDEDCIDNAFCLKQSHCECMDGRRPTKDRVTCVYTDKIHPTEIRISISPSSAVELNTTSALANYATEAGFCQRPREYLYWTLSFLKLTPSPPKKTKLKSSCATRWVDHHDSVITLQELFPFIAAALAKLEHGHDADTAACFSSAITRDTNCSGVGSLRLSSDSELPQLLYLYEALEKQWKVQKDSPEKQEGYLG</sequence>
<name>A0A7R8VQI2_TIMDO</name>
<gene>
    <name evidence="1" type="ORF">TDIB3V08_LOCUS9097</name>
</gene>
<proteinExistence type="predicted"/>
<dbReference type="EMBL" id="OA569938">
    <property type="protein sequence ID" value="CAD7202919.1"/>
    <property type="molecule type" value="Genomic_DNA"/>
</dbReference>
<evidence type="ECO:0008006" key="2">
    <source>
        <dbReference type="Google" id="ProtNLM"/>
    </source>
</evidence>
<reference evidence="1" key="1">
    <citation type="submission" date="2020-11" db="EMBL/GenBank/DDBJ databases">
        <authorList>
            <person name="Tran Van P."/>
        </authorList>
    </citation>
    <scope>NUCLEOTIDE SEQUENCE</scope>
</reference>
<evidence type="ECO:0000313" key="1">
    <source>
        <dbReference type="EMBL" id="CAD7202919.1"/>
    </source>
</evidence>
<dbReference type="AlphaFoldDB" id="A0A7R8VQI2"/>
<accession>A0A7R8VQI2</accession>